<organism evidence="5 6">
    <name type="scientific">Pichia kluyveri</name>
    <name type="common">Yeast</name>
    <dbReference type="NCBI Taxonomy" id="36015"/>
    <lineage>
        <taxon>Eukaryota</taxon>
        <taxon>Fungi</taxon>
        <taxon>Dikarya</taxon>
        <taxon>Ascomycota</taxon>
        <taxon>Saccharomycotina</taxon>
        <taxon>Pichiomycetes</taxon>
        <taxon>Pichiales</taxon>
        <taxon>Pichiaceae</taxon>
        <taxon>Pichia</taxon>
    </lineage>
</organism>
<keyword evidence="3" id="KW-0576">Peroxisome</keyword>
<proteinExistence type="predicted"/>
<name>A0AAV5QXU1_PICKL</name>
<gene>
    <name evidence="5" type="ORF">DAPK24_003500</name>
</gene>
<dbReference type="EMBL" id="BTGB01000001">
    <property type="protein sequence ID" value="GMM43775.1"/>
    <property type="molecule type" value="Genomic_DNA"/>
</dbReference>
<dbReference type="AlphaFoldDB" id="A0AAV5QXU1"/>
<dbReference type="PANTHER" id="PTHR12652:SF50">
    <property type="entry name" value="PEROXIN 11"/>
    <property type="match status" value="1"/>
</dbReference>
<dbReference type="PANTHER" id="PTHR12652">
    <property type="entry name" value="PEROXISOMAL BIOGENESIS FACTOR 11"/>
    <property type="match status" value="1"/>
</dbReference>
<evidence type="ECO:0000256" key="3">
    <source>
        <dbReference type="ARBA" id="ARBA00023140"/>
    </source>
</evidence>
<evidence type="ECO:0000256" key="2">
    <source>
        <dbReference type="ARBA" id="ARBA00023136"/>
    </source>
</evidence>
<keyword evidence="1" id="KW-0962">Peroxisome biogenesis</keyword>
<accession>A0AAV5QXU1</accession>
<sequence length="262" mass="29676">MSLELIVQHPAYKHLLKFANSVEAREKLLRLLQYFVRFLRYWKFRSAFSPEIAQLLPSLQQAFTLLRKPLRILKPLNHLSGFSACVSDQLSDPILRYGEAIKQLGLFLFLSCDIIQLGKMLGLLGGKGVNEKLGQNKLIKNINKYAGLMWSIALIGGIAKNIRQFQIIVSRWYFEQKKLKNNVNANASANANVNKEVDDDKKIHKLPLMSLSKIRRDFVKNVFDLVIASNMYGTINVSDGLIGPLGMATSVIAIQDLWNSCR</sequence>
<evidence type="ECO:0000256" key="4">
    <source>
        <dbReference type="ARBA" id="ARBA00046271"/>
    </source>
</evidence>
<dbReference type="Proteomes" id="UP001378960">
    <property type="component" value="Unassembled WGS sequence"/>
</dbReference>
<dbReference type="GO" id="GO:0005778">
    <property type="term" value="C:peroxisomal membrane"/>
    <property type="evidence" value="ECO:0007669"/>
    <property type="project" value="UniProtKB-SubCell"/>
</dbReference>
<protein>
    <submittedName>
        <fullName evidence="5">Pex11 protein</fullName>
    </submittedName>
</protein>
<evidence type="ECO:0000313" key="6">
    <source>
        <dbReference type="Proteomes" id="UP001378960"/>
    </source>
</evidence>
<evidence type="ECO:0000256" key="1">
    <source>
        <dbReference type="ARBA" id="ARBA00022593"/>
    </source>
</evidence>
<keyword evidence="6" id="KW-1185">Reference proteome</keyword>
<dbReference type="InterPro" id="IPR008733">
    <property type="entry name" value="PEX11"/>
</dbReference>
<dbReference type="GO" id="GO:0016559">
    <property type="term" value="P:peroxisome fission"/>
    <property type="evidence" value="ECO:0007669"/>
    <property type="project" value="InterPro"/>
</dbReference>
<comment type="caution">
    <text evidence="5">The sequence shown here is derived from an EMBL/GenBank/DDBJ whole genome shotgun (WGS) entry which is preliminary data.</text>
</comment>
<dbReference type="Pfam" id="PF05648">
    <property type="entry name" value="PEX11"/>
    <property type="match status" value="1"/>
</dbReference>
<keyword evidence="2" id="KW-0472">Membrane</keyword>
<comment type="subcellular location">
    <subcellularLocation>
        <location evidence="4">Peroxisome membrane</location>
    </subcellularLocation>
</comment>
<reference evidence="5 6" key="1">
    <citation type="journal article" date="2023" name="Elife">
        <title>Identification of key yeast species and microbe-microbe interactions impacting larval growth of Drosophila in the wild.</title>
        <authorList>
            <person name="Mure A."/>
            <person name="Sugiura Y."/>
            <person name="Maeda R."/>
            <person name="Honda K."/>
            <person name="Sakurai N."/>
            <person name="Takahashi Y."/>
            <person name="Watada M."/>
            <person name="Katoh T."/>
            <person name="Gotoh A."/>
            <person name="Gotoh Y."/>
            <person name="Taniguchi I."/>
            <person name="Nakamura K."/>
            <person name="Hayashi T."/>
            <person name="Katayama T."/>
            <person name="Uemura T."/>
            <person name="Hattori Y."/>
        </authorList>
    </citation>
    <scope>NUCLEOTIDE SEQUENCE [LARGE SCALE GENOMIC DNA]</scope>
    <source>
        <strain evidence="5 6">PK-24</strain>
    </source>
</reference>
<evidence type="ECO:0000313" key="5">
    <source>
        <dbReference type="EMBL" id="GMM43775.1"/>
    </source>
</evidence>